<comment type="caution">
    <text evidence="2">The sequence shown here is derived from an EMBL/GenBank/DDBJ whole genome shotgun (WGS) entry which is preliminary data.</text>
</comment>
<keyword evidence="1" id="KW-0175">Coiled coil</keyword>
<evidence type="ECO:0000313" key="2">
    <source>
        <dbReference type="EMBL" id="CAG8541343.1"/>
    </source>
</evidence>
<dbReference type="Proteomes" id="UP000789706">
    <property type="component" value="Unassembled WGS sequence"/>
</dbReference>
<dbReference type="OrthoDB" id="2446538at2759"/>
<keyword evidence="3" id="KW-1185">Reference proteome</keyword>
<name>A0A9N9AUK8_9GLOM</name>
<proteinExistence type="predicted"/>
<feature type="coiled-coil region" evidence="1">
    <location>
        <begin position="364"/>
        <end position="426"/>
    </location>
</feature>
<reference evidence="2" key="1">
    <citation type="submission" date="2021-06" db="EMBL/GenBank/DDBJ databases">
        <authorList>
            <person name="Kallberg Y."/>
            <person name="Tangrot J."/>
            <person name="Rosling A."/>
        </authorList>
    </citation>
    <scope>NUCLEOTIDE SEQUENCE</scope>
    <source>
        <strain evidence="2">AZ414A</strain>
    </source>
</reference>
<dbReference type="AlphaFoldDB" id="A0A9N9AUK8"/>
<organism evidence="2 3">
    <name type="scientific">Diversispora eburnea</name>
    <dbReference type="NCBI Taxonomy" id="1213867"/>
    <lineage>
        <taxon>Eukaryota</taxon>
        <taxon>Fungi</taxon>
        <taxon>Fungi incertae sedis</taxon>
        <taxon>Mucoromycota</taxon>
        <taxon>Glomeromycotina</taxon>
        <taxon>Glomeromycetes</taxon>
        <taxon>Diversisporales</taxon>
        <taxon>Diversisporaceae</taxon>
        <taxon>Diversispora</taxon>
    </lineage>
</organism>
<sequence>MTFNKNNINTENEAKEDLNYYGGPLKPEEKMKTETMGLTTEGKALLNALLVEQKGNSVPYQVVSLIGSDTPVDKVIRDERDKEIKKLQAKYNQKLLDEQTNLETNVDKLVTKLKDDLKNVGSNSRKFIESIIKFNERYEEEINKPSVPASATSYGSVIKTGYSGNGKPYTHPLYLGDDLPVFENGGNQNLIGVINDNVTPGADNSITTKNYVIDGGSANLLRAPFPVEKKELTWANGKIPDEILSKDVINYERVREEPISVYEKKLVPEESTPTSRYLLRDNYEKYIGSLIRNEKDTSGKPLIDVDKLGEEWKAKALTYDQLKSRISEYSEYQALVLQGEDIDKAKRLSLEENGRKLGDEWIKRNDISSKLVKVQQELDNAQKLAKTAKTGRMQESSYPADPTFNVTALRQNLDNEEKTRGETERSYLTKIKNTLKLFDDLTVTEKNELEQITNYLNKVPTPTEVRITPSDLKAAFGMKTNIFRDAEEIKKIADKVNGSGTKIKKPDFVKYLKENLSTKPDLPKFPTDNVPDQQKLDWFWSLDPEIVIGTIASQELVADSSLKDTTLTEMKAAKDGDKVLDSSKYKKDDKGEFTEEAISLYYSEKLGGINHSFSKTEEPKEKETSQSS</sequence>
<evidence type="ECO:0000313" key="3">
    <source>
        <dbReference type="Proteomes" id="UP000789706"/>
    </source>
</evidence>
<evidence type="ECO:0000256" key="1">
    <source>
        <dbReference type="SAM" id="Coils"/>
    </source>
</evidence>
<protein>
    <submittedName>
        <fullName evidence="2">10104_t:CDS:1</fullName>
    </submittedName>
</protein>
<dbReference type="EMBL" id="CAJVPK010000700">
    <property type="protein sequence ID" value="CAG8541343.1"/>
    <property type="molecule type" value="Genomic_DNA"/>
</dbReference>
<gene>
    <name evidence="2" type="ORF">DEBURN_LOCUS6626</name>
</gene>
<accession>A0A9N9AUK8</accession>